<dbReference type="AlphaFoldDB" id="A0ABD0UGN5"/>
<keyword evidence="3" id="KW-1185">Reference proteome</keyword>
<evidence type="ECO:0000256" key="1">
    <source>
        <dbReference type="SAM" id="MobiDB-lite"/>
    </source>
</evidence>
<comment type="caution">
    <text evidence="2">The sequence shown here is derived from an EMBL/GenBank/DDBJ whole genome shotgun (WGS) entry which is preliminary data.</text>
</comment>
<accession>A0ABD0UGN5</accession>
<dbReference type="EMBL" id="JANQDX010000016">
    <property type="protein sequence ID" value="KAL0909532.1"/>
    <property type="molecule type" value="Genomic_DNA"/>
</dbReference>
<dbReference type="Proteomes" id="UP001552299">
    <property type="component" value="Unassembled WGS sequence"/>
</dbReference>
<sequence length="225" mass="24674">MSFSLHSPNLHVRDNAAADSARSKTWLPLQPISINLSRLPKLHLSKRFVPAEESENSGLHNSGATAPDGNIEAEIDEIKKEIRRLSVKLSGLRTKKADKDLRAATAKPFVTKAAVTGCKKKAADVSVGSSISRYRRRGLSPGKSEKEGQPRKRIPTELKKGISTVGAKAQTKTVNANLGSFKPRTLLLERKNIVTGEEAVKNNKVKVVASRYSLRSMQLESKRRS</sequence>
<name>A0ABD0UGN5_DENTH</name>
<organism evidence="2 3">
    <name type="scientific">Dendrobium thyrsiflorum</name>
    <name type="common">Pinecone-like raceme dendrobium</name>
    <name type="synonym">Orchid</name>
    <dbReference type="NCBI Taxonomy" id="117978"/>
    <lineage>
        <taxon>Eukaryota</taxon>
        <taxon>Viridiplantae</taxon>
        <taxon>Streptophyta</taxon>
        <taxon>Embryophyta</taxon>
        <taxon>Tracheophyta</taxon>
        <taxon>Spermatophyta</taxon>
        <taxon>Magnoliopsida</taxon>
        <taxon>Liliopsida</taxon>
        <taxon>Asparagales</taxon>
        <taxon>Orchidaceae</taxon>
        <taxon>Epidendroideae</taxon>
        <taxon>Malaxideae</taxon>
        <taxon>Dendrobiinae</taxon>
        <taxon>Dendrobium</taxon>
    </lineage>
</organism>
<dbReference type="PANTHER" id="PTHR36386:SF1">
    <property type="entry name" value="OS06G0683900 PROTEIN"/>
    <property type="match status" value="1"/>
</dbReference>
<reference evidence="2 3" key="1">
    <citation type="journal article" date="2024" name="Plant Biotechnol. J.">
        <title>Dendrobium thyrsiflorum genome and its molecular insights into genes involved in important horticultural traits.</title>
        <authorList>
            <person name="Chen B."/>
            <person name="Wang J.Y."/>
            <person name="Zheng P.J."/>
            <person name="Li K.L."/>
            <person name="Liang Y.M."/>
            <person name="Chen X.F."/>
            <person name="Zhang C."/>
            <person name="Zhao X."/>
            <person name="He X."/>
            <person name="Zhang G.Q."/>
            <person name="Liu Z.J."/>
            <person name="Xu Q."/>
        </authorList>
    </citation>
    <scope>NUCLEOTIDE SEQUENCE [LARGE SCALE GENOMIC DNA]</scope>
    <source>
        <strain evidence="2">GZMU011</strain>
    </source>
</reference>
<proteinExistence type="predicted"/>
<evidence type="ECO:0000313" key="2">
    <source>
        <dbReference type="EMBL" id="KAL0909532.1"/>
    </source>
</evidence>
<evidence type="ECO:0000313" key="3">
    <source>
        <dbReference type="Proteomes" id="UP001552299"/>
    </source>
</evidence>
<protein>
    <submittedName>
        <fullName evidence="2">Uncharacterized protein</fullName>
    </submittedName>
</protein>
<dbReference type="PANTHER" id="PTHR36386">
    <property type="entry name" value="OS06G0683900 PROTEIN"/>
    <property type="match status" value="1"/>
</dbReference>
<feature type="region of interest" description="Disordered" evidence="1">
    <location>
        <begin position="52"/>
        <end position="71"/>
    </location>
</feature>
<gene>
    <name evidence="2" type="ORF">M5K25_020408</name>
</gene>